<organism evidence="1 2">
    <name type="scientific">Marinilabilia rubra</name>
    <dbReference type="NCBI Taxonomy" id="2162893"/>
    <lineage>
        <taxon>Bacteria</taxon>
        <taxon>Pseudomonadati</taxon>
        <taxon>Bacteroidota</taxon>
        <taxon>Bacteroidia</taxon>
        <taxon>Marinilabiliales</taxon>
        <taxon>Marinilabiliaceae</taxon>
        <taxon>Marinilabilia</taxon>
    </lineage>
</organism>
<gene>
    <name evidence="1" type="ORF">DDZ16_18910</name>
</gene>
<evidence type="ECO:0000313" key="2">
    <source>
        <dbReference type="Proteomes" id="UP000244956"/>
    </source>
</evidence>
<dbReference type="NCBIfam" id="NF041112">
    <property type="entry name" value="chap_CsgH_alph"/>
    <property type="match status" value="1"/>
</dbReference>
<dbReference type="EMBL" id="QEWP01000025">
    <property type="protein sequence ID" value="PWD97791.1"/>
    <property type="molecule type" value="Genomic_DNA"/>
</dbReference>
<proteinExistence type="predicted"/>
<dbReference type="Gene3D" id="2.60.40.2420">
    <property type="match status" value="1"/>
</dbReference>
<keyword evidence="2" id="KW-1185">Reference proteome</keyword>
<sequence length="142" mass="15745">MLKFLFSILLLLQQGASVFSVRDDFSSDVPLYEAQITFKNMGCKSEFVGSFLNHTEIEIKCSYELSVLRKGKSGSSRSIQRGMANAKPEVATLLSKSSVNVGQNDYCFVSLKVWCQDMLIAKDSINIDCSSQLDLSLKTTIP</sequence>
<name>A0A2U2B3Z9_9BACT</name>
<dbReference type="InterPro" id="IPR047726">
    <property type="entry name" value="CsgH_dom"/>
</dbReference>
<accession>A0A2U2B3Z9</accession>
<dbReference type="RefSeq" id="WP_146192265.1">
    <property type="nucleotide sequence ID" value="NZ_QEWP01000025.1"/>
</dbReference>
<dbReference type="AlphaFoldDB" id="A0A2U2B3Z9"/>
<dbReference type="Proteomes" id="UP000244956">
    <property type="component" value="Unassembled WGS sequence"/>
</dbReference>
<comment type="caution">
    <text evidence="1">The sequence shown here is derived from an EMBL/GenBank/DDBJ whole genome shotgun (WGS) entry which is preliminary data.</text>
</comment>
<evidence type="ECO:0000313" key="1">
    <source>
        <dbReference type="EMBL" id="PWD97791.1"/>
    </source>
</evidence>
<dbReference type="InterPro" id="IPR053722">
    <property type="entry name" value="Curli_assembly_CsgC/AgfC"/>
</dbReference>
<dbReference type="OrthoDB" id="1120412at2"/>
<protein>
    <submittedName>
        <fullName evidence="1">Uncharacterized protein</fullName>
    </submittedName>
</protein>
<reference evidence="1 2" key="1">
    <citation type="submission" date="2018-05" db="EMBL/GenBank/DDBJ databases">
        <title>Marinilabilia rubrum sp. nov., isolated from saltern sediment.</title>
        <authorList>
            <person name="Zhang R."/>
        </authorList>
    </citation>
    <scope>NUCLEOTIDE SEQUENCE [LARGE SCALE GENOMIC DNA]</scope>
    <source>
        <strain evidence="1 2">WTE16</strain>
    </source>
</reference>